<dbReference type="Pfam" id="PF12505">
    <property type="entry name" value="DUF3712"/>
    <property type="match status" value="1"/>
</dbReference>
<keyword evidence="3" id="KW-1185">Reference proteome</keyword>
<proteinExistence type="predicted"/>
<dbReference type="PANTHER" id="PTHR35895:SF1">
    <property type="entry name" value="LIPID-BINDING SERUM GLYCOPROTEIN C-TERMINAL DOMAIN-CONTAINING PROTEIN"/>
    <property type="match status" value="1"/>
</dbReference>
<dbReference type="Proteomes" id="UP000053617">
    <property type="component" value="Unassembled WGS sequence"/>
</dbReference>
<dbReference type="PANTHER" id="PTHR35895">
    <property type="entry name" value="CHROMOSOME 16, WHOLE GENOME SHOTGUN SEQUENCE"/>
    <property type="match status" value="1"/>
</dbReference>
<evidence type="ECO:0000313" key="3">
    <source>
        <dbReference type="Proteomes" id="UP000053617"/>
    </source>
</evidence>
<evidence type="ECO:0000313" key="2">
    <source>
        <dbReference type="EMBL" id="KIX10625.1"/>
    </source>
</evidence>
<keyword evidence="1" id="KW-0812">Transmembrane</keyword>
<dbReference type="VEuPathDB" id="FungiDB:Z518_01709"/>
<accession>A0A0D2JME7</accession>
<gene>
    <name evidence="2" type="ORF">Z518_01709</name>
</gene>
<dbReference type="AlphaFoldDB" id="A0A0D2JME7"/>
<dbReference type="HOGENOM" id="CLU_035244_1_0_1"/>
<dbReference type="OrthoDB" id="10039566at2759"/>
<sequence>MAADSEKANPTHAEYEGAPTAKPGFRPKFKRHCARFWWIYTIVFIIVVLVVVLPVVYVAYPHAAQSAIDKSALEVTSMSLLNPAPNSLDLELDSLFLSNSSLQAKLDAFEADLCLEDSTTPFVQISVPAIKAANGSQIHISQGVQIEHNNEFFKYAETTLLSEEYSIYLKGKGGLKYGKLPKTTVDYNKKIMMKGLNGLKGFNVTEFALITTAQPDGSNAHGTVVIPNPTVTTYSLGNLTMSMFVGGFSIGNSTLQDVVLPPGNNTVPLRAVTNQTAVVELLFTDYKSGIFPIDVMVNRVVFHDKDLPYYEHALQLHNMTIQLDVIQVLEQAGLAGYLGIGNSTNSTSTGKA</sequence>
<dbReference type="RefSeq" id="XP_013277761.1">
    <property type="nucleotide sequence ID" value="XM_013422307.1"/>
</dbReference>
<name>A0A0D2JME7_9EURO</name>
<feature type="transmembrane region" description="Helical" evidence="1">
    <location>
        <begin position="36"/>
        <end position="60"/>
    </location>
</feature>
<dbReference type="GeneID" id="25289780"/>
<reference evidence="2 3" key="1">
    <citation type="submission" date="2015-01" db="EMBL/GenBank/DDBJ databases">
        <title>The Genome Sequence of Rhinocladiella mackenzie CBS 650.93.</title>
        <authorList>
            <consortium name="The Broad Institute Genomics Platform"/>
            <person name="Cuomo C."/>
            <person name="de Hoog S."/>
            <person name="Gorbushina A."/>
            <person name="Stielow B."/>
            <person name="Teixiera M."/>
            <person name="Abouelleil A."/>
            <person name="Chapman S.B."/>
            <person name="Priest M."/>
            <person name="Young S.K."/>
            <person name="Wortman J."/>
            <person name="Nusbaum C."/>
            <person name="Birren B."/>
        </authorList>
    </citation>
    <scope>NUCLEOTIDE SEQUENCE [LARGE SCALE GENOMIC DNA]</scope>
    <source>
        <strain evidence="2 3">CBS 650.93</strain>
    </source>
</reference>
<dbReference type="EMBL" id="KN847475">
    <property type="protein sequence ID" value="KIX10625.1"/>
    <property type="molecule type" value="Genomic_DNA"/>
</dbReference>
<protein>
    <submittedName>
        <fullName evidence="2">Uncharacterized protein</fullName>
    </submittedName>
</protein>
<dbReference type="GO" id="GO:0000329">
    <property type="term" value="C:fungal-type vacuole membrane"/>
    <property type="evidence" value="ECO:0007669"/>
    <property type="project" value="InterPro"/>
</dbReference>
<dbReference type="InterPro" id="IPR022185">
    <property type="entry name" value="DUF3712"/>
</dbReference>
<evidence type="ECO:0000256" key="1">
    <source>
        <dbReference type="SAM" id="Phobius"/>
    </source>
</evidence>
<dbReference type="STRING" id="1442369.A0A0D2JME7"/>
<dbReference type="InterPro" id="IPR046368">
    <property type="entry name" value="Tag1"/>
</dbReference>
<keyword evidence="1" id="KW-1133">Transmembrane helix</keyword>
<organism evidence="2 3">
    <name type="scientific">Rhinocladiella mackenziei CBS 650.93</name>
    <dbReference type="NCBI Taxonomy" id="1442369"/>
    <lineage>
        <taxon>Eukaryota</taxon>
        <taxon>Fungi</taxon>
        <taxon>Dikarya</taxon>
        <taxon>Ascomycota</taxon>
        <taxon>Pezizomycotina</taxon>
        <taxon>Eurotiomycetes</taxon>
        <taxon>Chaetothyriomycetidae</taxon>
        <taxon>Chaetothyriales</taxon>
        <taxon>Herpotrichiellaceae</taxon>
        <taxon>Rhinocladiella</taxon>
    </lineage>
</organism>
<keyword evidence="1" id="KW-0472">Membrane</keyword>